<gene>
    <name evidence="1" type="ORF">EEL30_19855</name>
</gene>
<protein>
    <submittedName>
        <fullName evidence="1">Uncharacterized protein</fullName>
    </submittedName>
</protein>
<dbReference type="EMBL" id="CP033464">
    <property type="protein sequence ID" value="QDX94337.1"/>
    <property type="molecule type" value="Genomic_DNA"/>
</dbReference>
<sequence>MATKEKIPTKLSGHAMDEAFIDGITSKMIDKILSGKSSGAFKLQTYRDISGARVIVDPNSKIVIIMDSKKNNIITVYKDSGKSIKNRPADGRWSPINWFFE</sequence>
<accession>A0A518VBG6</accession>
<evidence type="ECO:0000313" key="2">
    <source>
        <dbReference type="Proteomes" id="UP000319432"/>
    </source>
</evidence>
<evidence type="ECO:0000313" key="1">
    <source>
        <dbReference type="EMBL" id="QDX94337.1"/>
    </source>
</evidence>
<keyword evidence="2" id="KW-1185">Reference proteome</keyword>
<dbReference type="Proteomes" id="UP000319432">
    <property type="component" value="Chromosome"/>
</dbReference>
<organism evidence="1 2">
    <name type="scientific">Brevibacillus laterosporus</name>
    <name type="common">Bacillus laterosporus</name>
    <dbReference type="NCBI Taxonomy" id="1465"/>
    <lineage>
        <taxon>Bacteria</taxon>
        <taxon>Bacillati</taxon>
        <taxon>Bacillota</taxon>
        <taxon>Bacilli</taxon>
        <taxon>Bacillales</taxon>
        <taxon>Paenibacillaceae</taxon>
        <taxon>Brevibacillus</taxon>
    </lineage>
</organism>
<dbReference type="OrthoDB" id="9942339at2"/>
<proteinExistence type="predicted"/>
<name>A0A518VBG6_BRELA</name>
<reference evidence="1 2" key="1">
    <citation type="submission" date="2018-11" db="EMBL/GenBank/DDBJ databases">
        <title>Phylogenetic determinants of toxin gene distribution in genomes of Brevibacillus laterosporus.</title>
        <authorList>
            <person name="Glare T.R."/>
            <person name="Durrant A."/>
            <person name="Berry C."/>
            <person name="Palma L."/>
            <person name="Ormskirk M."/>
            <person name="Cox M.O."/>
        </authorList>
    </citation>
    <scope>NUCLEOTIDE SEQUENCE [LARGE SCALE GENOMIC DNA]</scope>
    <source>
        <strain evidence="1 2">1821L</strain>
    </source>
</reference>
<dbReference type="AlphaFoldDB" id="A0A518VBG6"/>